<dbReference type="AlphaFoldDB" id="A0AAD4QSY6"/>
<feature type="transmembrane region" description="Helical" evidence="1">
    <location>
        <begin position="208"/>
        <end position="230"/>
    </location>
</feature>
<feature type="transmembrane region" description="Helical" evidence="1">
    <location>
        <begin position="95"/>
        <end position="119"/>
    </location>
</feature>
<evidence type="ECO:0000313" key="3">
    <source>
        <dbReference type="Proteomes" id="UP001201812"/>
    </source>
</evidence>
<feature type="transmembrane region" description="Helical" evidence="1">
    <location>
        <begin position="263"/>
        <end position="285"/>
    </location>
</feature>
<comment type="caution">
    <text evidence="2">The sequence shown here is derived from an EMBL/GenBank/DDBJ whole genome shotgun (WGS) entry which is preliminary data.</text>
</comment>
<feature type="transmembrane region" description="Helical" evidence="1">
    <location>
        <begin position="12"/>
        <end position="37"/>
    </location>
</feature>
<proteinExistence type="predicted"/>
<keyword evidence="1" id="KW-0472">Membrane</keyword>
<feature type="transmembrane region" description="Helical" evidence="1">
    <location>
        <begin position="291"/>
        <end position="315"/>
    </location>
</feature>
<keyword evidence="1" id="KW-1133">Transmembrane helix</keyword>
<feature type="transmembrane region" description="Helical" evidence="1">
    <location>
        <begin position="58"/>
        <end position="83"/>
    </location>
</feature>
<feature type="transmembrane region" description="Helical" evidence="1">
    <location>
        <begin position="140"/>
        <end position="161"/>
    </location>
</feature>
<dbReference type="InterPro" id="IPR019422">
    <property type="entry name" value="7TM_GPCR_serpentine_rcpt_Srh"/>
</dbReference>
<accession>A0AAD4QSY6</accession>
<gene>
    <name evidence="2" type="ORF">DdX_18249</name>
</gene>
<sequence length="401" mass="45931">MDQYMDLLNATGPYRVILIGNALASSVLYPYLLYLFFYRSPKEISTSMRMNMLNATTTCYAVVVIMALWQPVAVIPLLAGFSIGPLRLIGDWITIYAYEVTVALILNLIHAYTMAYLLHYSALRPLSKVKMWMGSYRKSVLYYTIRTTIVISLMVAFVHYMHNSPEELNEMINNLPPSDFQAFILEVSRHESSFASYSYVKWTKGLGVLYIGLLTSFVAAEVTIITVMIYKTAKEIQMTKKIVRPNTHQAQMMVFRTFLIKSVFFLVFFLMPLLMTLLALVGALHSHWPGYIMHIMFSLHTPLVYVQMICVMRPYRRFTCALLKRTFSILRCVKYEESSEHERLDPSSSQMSHTVSSAALITRTGSERVANRNTKVHPISSANFLHLGEERRHSLNPIGVH</sequence>
<name>A0AAD4QSY6_9BILA</name>
<evidence type="ECO:0000313" key="2">
    <source>
        <dbReference type="EMBL" id="KAI1697851.1"/>
    </source>
</evidence>
<organism evidence="2 3">
    <name type="scientific">Ditylenchus destructor</name>
    <dbReference type="NCBI Taxonomy" id="166010"/>
    <lineage>
        <taxon>Eukaryota</taxon>
        <taxon>Metazoa</taxon>
        <taxon>Ecdysozoa</taxon>
        <taxon>Nematoda</taxon>
        <taxon>Chromadorea</taxon>
        <taxon>Rhabditida</taxon>
        <taxon>Tylenchina</taxon>
        <taxon>Tylenchomorpha</taxon>
        <taxon>Sphaerularioidea</taxon>
        <taxon>Anguinidae</taxon>
        <taxon>Anguininae</taxon>
        <taxon>Ditylenchus</taxon>
    </lineage>
</organism>
<dbReference type="Proteomes" id="UP001201812">
    <property type="component" value="Unassembled WGS sequence"/>
</dbReference>
<reference evidence="2" key="1">
    <citation type="submission" date="2022-01" db="EMBL/GenBank/DDBJ databases">
        <title>Genome Sequence Resource for Two Populations of Ditylenchus destructor, the Migratory Endoparasitic Phytonematode.</title>
        <authorList>
            <person name="Zhang H."/>
            <person name="Lin R."/>
            <person name="Xie B."/>
        </authorList>
    </citation>
    <scope>NUCLEOTIDE SEQUENCE</scope>
    <source>
        <strain evidence="2">BazhouSP</strain>
    </source>
</reference>
<keyword evidence="1" id="KW-0812">Transmembrane</keyword>
<evidence type="ECO:0000256" key="1">
    <source>
        <dbReference type="SAM" id="Phobius"/>
    </source>
</evidence>
<keyword evidence="3" id="KW-1185">Reference proteome</keyword>
<protein>
    <submittedName>
        <fullName evidence="2">Serpentine type 7TM GPCR chemoreceptor srh domain-containing protein</fullName>
    </submittedName>
</protein>
<dbReference type="Pfam" id="PF10318">
    <property type="entry name" value="7TM_GPCR_Srh"/>
    <property type="match status" value="1"/>
</dbReference>
<dbReference type="EMBL" id="JAKKPZ010000247">
    <property type="protein sequence ID" value="KAI1697851.1"/>
    <property type="molecule type" value="Genomic_DNA"/>
</dbReference>